<evidence type="ECO:0000313" key="8">
    <source>
        <dbReference type="Proteomes" id="UP000054770"/>
    </source>
</evidence>
<evidence type="ECO:0000256" key="4">
    <source>
        <dbReference type="ARBA" id="ARBA00023098"/>
    </source>
</evidence>
<dbReference type="RefSeq" id="WP_087642956.1">
    <property type="nucleotide sequence ID" value="NZ_FCON02000005.1"/>
</dbReference>
<evidence type="ECO:0000256" key="5">
    <source>
        <dbReference type="ARBA" id="ARBA00023315"/>
    </source>
</evidence>
<proteinExistence type="predicted"/>
<evidence type="ECO:0000259" key="6">
    <source>
        <dbReference type="SMART" id="SM00563"/>
    </source>
</evidence>
<comment type="caution">
    <text evidence="7">The sequence shown here is derived from an EMBL/GenBank/DDBJ whole genome shotgun (WGS) entry which is preliminary data.</text>
</comment>
<keyword evidence="5 7" id="KW-0012">Acyltransferase</keyword>
<dbReference type="PANTHER" id="PTHR10434:SF64">
    <property type="entry name" value="1-ACYL-SN-GLYCEROL-3-PHOSPHATE ACYLTRANSFERASE-RELATED"/>
    <property type="match status" value="1"/>
</dbReference>
<organism evidence="7 8">
    <name type="scientific">Caballeronia choica</name>
    <dbReference type="NCBI Taxonomy" id="326476"/>
    <lineage>
        <taxon>Bacteria</taxon>
        <taxon>Pseudomonadati</taxon>
        <taxon>Pseudomonadota</taxon>
        <taxon>Betaproteobacteria</taxon>
        <taxon>Burkholderiales</taxon>
        <taxon>Burkholderiaceae</taxon>
        <taxon>Caballeronia</taxon>
    </lineage>
</organism>
<name>A0A158FJM6_9BURK</name>
<comment type="pathway">
    <text evidence="1">Lipid metabolism.</text>
</comment>
<keyword evidence="8" id="KW-1185">Reference proteome</keyword>
<keyword evidence="3" id="KW-0808">Transferase</keyword>
<dbReference type="Pfam" id="PF01553">
    <property type="entry name" value="Acyltransferase"/>
    <property type="match status" value="1"/>
</dbReference>
<evidence type="ECO:0000256" key="3">
    <source>
        <dbReference type="ARBA" id="ARBA00022679"/>
    </source>
</evidence>
<dbReference type="SUPFAM" id="SSF69593">
    <property type="entry name" value="Glycerol-3-phosphate (1)-acyltransferase"/>
    <property type="match status" value="1"/>
</dbReference>
<dbReference type="GO" id="GO:0003841">
    <property type="term" value="F:1-acylglycerol-3-phosphate O-acyltransferase activity"/>
    <property type="evidence" value="ECO:0007669"/>
    <property type="project" value="TreeGrafter"/>
</dbReference>
<dbReference type="Proteomes" id="UP000054770">
    <property type="component" value="Unassembled WGS sequence"/>
</dbReference>
<dbReference type="EMBL" id="FCON02000005">
    <property type="protein sequence ID" value="SAL19907.1"/>
    <property type="molecule type" value="Genomic_DNA"/>
</dbReference>
<dbReference type="InterPro" id="IPR002123">
    <property type="entry name" value="Plipid/glycerol_acylTrfase"/>
</dbReference>
<dbReference type="GO" id="GO:0006654">
    <property type="term" value="P:phosphatidic acid biosynthetic process"/>
    <property type="evidence" value="ECO:0007669"/>
    <property type="project" value="TreeGrafter"/>
</dbReference>
<reference evidence="7" key="1">
    <citation type="submission" date="2016-01" db="EMBL/GenBank/DDBJ databases">
        <authorList>
            <person name="Peeters C."/>
        </authorList>
    </citation>
    <scope>NUCLEOTIDE SEQUENCE [LARGE SCALE GENOMIC DNA]</scope>
    <source>
        <strain evidence="7">LMG 22940</strain>
    </source>
</reference>
<keyword evidence="2" id="KW-0444">Lipid biosynthesis</keyword>
<evidence type="ECO:0000256" key="2">
    <source>
        <dbReference type="ARBA" id="ARBA00022516"/>
    </source>
</evidence>
<dbReference type="CDD" id="cd07989">
    <property type="entry name" value="LPLAT_AGPAT-like"/>
    <property type="match status" value="1"/>
</dbReference>
<dbReference type="AlphaFoldDB" id="A0A158FJM6"/>
<accession>A0A158FJM6</accession>
<evidence type="ECO:0000256" key="1">
    <source>
        <dbReference type="ARBA" id="ARBA00005189"/>
    </source>
</evidence>
<evidence type="ECO:0000313" key="7">
    <source>
        <dbReference type="EMBL" id="SAL19907.1"/>
    </source>
</evidence>
<keyword evidence="4" id="KW-0443">Lipid metabolism</keyword>
<feature type="domain" description="Phospholipid/glycerol acyltransferase" evidence="6">
    <location>
        <begin position="65"/>
        <end position="177"/>
    </location>
</feature>
<protein>
    <submittedName>
        <fullName evidence="7">1-acyl-SN-glycerol-3-phosphate acyltransferase</fullName>
    </submittedName>
</protein>
<dbReference type="OrthoDB" id="9806880at2"/>
<gene>
    <name evidence="7" type="ORF">AWB68_00698</name>
</gene>
<dbReference type="SMART" id="SM00563">
    <property type="entry name" value="PlsC"/>
    <property type="match status" value="1"/>
</dbReference>
<sequence length="269" mass="29871">MRLAWRKARLVGHLLHGMWTVATRFPRASASERLELNRAWSLKMLRLAGMKLVVHNDEARLDRGVLVVGNHISWIDIYVINAWRPTPFVSKAEIRNWPVVGWLAQQLGTVFIQREKRSDAKRIMHELASRLMAGEIMCVFPEGTTSNGEKLLPFHANMFQAAVSASCPVQPVCLMYEDALGRQSTAPAYIDDMTLGDSLDMLLRGTPLTAHLYVCDALAPGADRRVLASEAQAAIEAALHRIRGEAPVQAAAQVSMDRDEDALPSQRPA</sequence>
<dbReference type="PANTHER" id="PTHR10434">
    <property type="entry name" value="1-ACYL-SN-GLYCEROL-3-PHOSPHATE ACYLTRANSFERASE"/>
    <property type="match status" value="1"/>
</dbReference>